<protein>
    <recommendedName>
        <fullName evidence="4">Hydrogenase expression/formation protein HypC</fullName>
    </recommendedName>
</protein>
<name>A0ABP4ANJ4_9ACTN</name>
<proteinExistence type="inferred from homology"/>
<evidence type="ECO:0000313" key="2">
    <source>
        <dbReference type="EMBL" id="GAA0939044.1"/>
    </source>
</evidence>
<dbReference type="PRINTS" id="PR00445">
    <property type="entry name" value="HUPFHYPC"/>
</dbReference>
<dbReference type="SUPFAM" id="SSF159127">
    <property type="entry name" value="HupF/HypC-like"/>
    <property type="match status" value="1"/>
</dbReference>
<evidence type="ECO:0008006" key="4">
    <source>
        <dbReference type="Google" id="ProtNLM"/>
    </source>
</evidence>
<dbReference type="Gene3D" id="2.30.30.140">
    <property type="match status" value="1"/>
</dbReference>
<dbReference type="PANTHER" id="PTHR35177:SF2">
    <property type="entry name" value="HYDROGENASE MATURATION FACTOR HYBG"/>
    <property type="match status" value="1"/>
</dbReference>
<accession>A0ABP4ANJ4</accession>
<evidence type="ECO:0000313" key="3">
    <source>
        <dbReference type="Proteomes" id="UP001500542"/>
    </source>
</evidence>
<dbReference type="Pfam" id="PF01455">
    <property type="entry name" value="HupF_HypC"/>
    <property type="match status" value="1"/>
</dbReference>
<dbReference type="Proteomes" id="UP001500542">
    <property type="component" value="Unassembled WGS sequence"/>
</dbReference>
<comment type="similarity">
    <text evidence="1">Belongs to the HupF/HypC family.</text>
</comment>
<gene>
    <name evidence="2" type="ORF">GCM10009554_28480</name>
</gene>
<sequence>MRLGREWMGREWLGSGSAKGARRAAMCLGIPGRIVSVTPGLDLGQVEVAGVVREINLALLDGPFVPGEYILIHSGFALERMSPERAADALAFFGGD</sequence>
<organism evidence="2 3">
    <name type="scientific">Kribbella koreensis</name>
    <dbReference type="NCBI Taxonomy" id="57909"/>
    <lineage>
        <taxon>Bacteria</taxon>
        <taxon>Bacillati</taxon>
        <taxon>Actinomycetota</taxon>
        <taxon>Actinomycetes</taxon>
        <taxon>Propionibacteriales</taxon>
        <taxon>Kribbellaceae</taxon>
        <taxon>Kribbella</taxon>
    </lineage>
</organism>
<dbReference type="NCBIfam" id="TIGR00074">
    <property type="entry name" value="hypC_hupF"/>
    <property type="match status" value="1"/>
</dbReference>
<keyword evidence="3" id="KW-1185">Reference proteome</keyword>
<evidence type="ECO:0000256" key="1">
    <source>
        <dbReference type="ARBA" id="ARBA00006018"/>
    </source>
</evidence>
<comment type="caution">
    <text evidence="2">The sequence shown here is derived from an EMBL/GenBank/DDBJ whole genome shotgun (WGS) entry which is preliminary data.</text>
</comment>
<reference evidence="3" key="1">
    <citation type="journal article" date="2019" name="Int. J. Syst. Evol. Microbiol.">
        <title>The Global Catalogue of Microorganisms (GCM) 10K type strain sequencing project: providing services to taxonomists for standard genome sequencing and annotation.</title>
        <authorList>
            <consortium name="The Broad Institute Genomics Platform"/>
            <consortium name="The Broad Institute Genome Sequencing Center for Infectious Disease"/>
            <person name="Wu L."/>
            <person name="Ma J."/>
        </authorList>
    </citation>
    <scope>NUCLEOTIDE SEQUENCE [LARGE SCALE GENOMIC DNA]</scope>
    <source>
        <strain evidence="3">JCM 10977</strain>
    </source>
</reference>
<dbReference type="PANTHER" id="PTHR35177">
    <property type="entry name" value="HYDROGENASE MATURATION FACTOR HYBG"/>
    <property type="match status" value="1"/>
</dbReference>
<dbReference type="InterPro" id="IPR001109">
    <property type="entry name" value="Hydrogenase_HupF/HypC"/>
</dbReference>
<dbReference type="EMBL" id="BAAAHK010000007">
    <property type="protein sequence ID" value="GAA0939044.1"/>
    <property type="molecule type" value="Genomic_DNA"/>
</dbReference>